<feature type="domain" description="HTH gntR-type" evidence="4">
    <location>
        <begin position="10"/>
        <end position="78"/>
    </location>
</feature>
<dbReference type="PROSITE" id="PS50949">
    <property type="entry name" value="HTH_GNTR"/>
    <property type="match status" value="1"/>
</dbReference>
<dbReference type="Gene3D" id="1.10.10.10">
    <property type="entry name" value="Winged helix-like DNA-binding domain superfamily/Winged helix DNA-binding domain"/>
    <property type="match status" value="1"/>
</dbReference>
<name>A0A5Q2MYJ1_9FIRM</name>
<dbReference type="EMBL" id="CP045875">
    <property type="protein sequence ID" value="QGG47994.1"/>
    <property type="molecule type" value="Genomic_DNA"/>
</dbReference>
<dbReference type="KEGG" id="hcv:FTV88_1896"/>
<evidence type="ECO:0000256" key="2">
    <source>
        <dbReference type="ARBA" id="ARBA00023125"/>
    </source>
</evidence>
<dbReference type="CDD" id="cd07377">
    <property type="entry name" value="WHTH_GntR"/>
    <property type="match status" value="1"/>
</dbReference>
<dbReference type="OrthoDB" id="46236at2"/>
<dbReference type="SMART" id="SM00345">
    <property type="entry name" value="HTH_GNTR"/>
    <property type="match status" value="1"/>
</dbReference>
<gene>
    <name evidence="5" type="ORF">FTV88_1896</name>
</gene>
<evidence type="ECO:0000256" key="1">
    <source>
        <dbReference type="ARBA" id="ARBA00023015"/>
    </source>
</evidence>
<keyword evidence="2" id="KW-0238">DNA-binding</keyword>
<dbReference type="PANTHER" id="PTHR38445">
    <property type="entry name" value="HTH-TYPE TRANSCRIPTIONAL REPRESSOR YTRA"/>
    <property type="match status" value="1"/>
</dbReference>
<evidence type="ECO:0000259" key="4">
    <source>
        <dbReference type="PROSITE" id="PS50949"/>
    </source>
</evidence>
<evidence type="ECO:0000313" key="6">
    <source>
        <dbReference type="Proteomes" id="UP000366051"/>
    </source>
</evidence>
<protein>
    <submittedName>
        <fullName evidence="5">GntR family transcriptional regulator</fullName>
    </submittedName>
</protein>
<keyword evidence="6" id="KW-1185">Reference proteome</keyword>
<dbReference type="InterPro" id="IPR036390">
    <property type="entry name" value="WH_DNA-bd_sf"/>
</dbReference>
<keyword evidence="3" id="KW-0804">Transcription</keyword>
<dbReference type="Pfam" id="PF00392">
    <property type="entry name" value="GntR"/>
    <property type="match status" value="1"/>
</dbReference>
<dbReference type="AlphaFoldDB" id="A0A5Q2MYJ1"/>
<evidence type="ECO:0000313" key="5">
    <source>
        <dbReference type="EMBL" id="QGG47994.1"/>
    </source>
</evidence>
<accession>A0A5Q2MYJ1</accession>
<keyword evidence="1" id="KW-0805">Transcription regulation</keyword>
<dbReference type="InterPro" id="IPR036388">
    <property type="entry name" value="WH-like_DNA-bd_sf"/>
</dbReference>
<proteinExistence type="predicted"/>
<dbReference type="GO" id="GO:0003677">
    <property type="term" value="F:DNA binding"/>
    <property type="evidence" value="ECO:0007669"/>
    <property type="project" value="UniProtKB-KW"/>
</dbReference>
<dbReference type="RefSeq" id="WP_153725270.1">
    <property type="nucleotide sequence ID" value="NZ_CP045875.1"/>
</dbReference>
<dbReference type="Proteomes" id="UP000366051">
    <property type="component" value="Chromosome"/>
</dbReference>
<dbReference type="PANTHER" id="PTHR38445:SF9">
    <property type="entry name" value="HTH-TYPE TRANSCRIPTIONAL REPRESSOR YTRA"/>
    <property type="match status" value="1"/>
</dbReference>
<reference evidence="6" key="1">
    <citation type="submission" date="2019-11" db="EMBL/GenBank/DDBJ databases">
        <title>Genome sequence of Heliorestis convoluta strain HH, an alkaliphilic and minimalistic phototrophic bacterium from a soda lake in Egypt.</title>
        <authorList>
            <person name="Dewey E.D."/>
            <person name="Stokes L.M."/>
            <person name="Burchell B.M."/>
            <person name="Shaffer K.N."/>
            <person name="Huntington A.M."/>
            <person name="Baker J.M."/>
            <person name="Nadendla S."/>
            <person name="Giglio M.G."/>
            <person name="Touchman J.W."/>
            <person name="Blankenship R.E."/>
            <person name="Madigan M.T."/>
            <person name="Sattley W.M."/>
        </authorList>
    </citation>
    <scope>NUCLEOTIDE SEQUENCE [LARGE SCALE GENOMIC DNA]</scope>
    <source>
        <strain evidence="6">HH</strain>
    </source>
</reference>
<dbReference type="SUPFAM" id="SSF46785">
    <property type="entry name" value="Winged helix' DNA-binding domain"/>
    <property type="match status" value="1"/>
</dbReference>
<sequence>MIELDLRSGLPIFEQLVNNFKELIVREVLKPDEQLPSVRTLASQLTVNPNTIQKAYKELERQGFIYSVKGKGSFVAPIKDQVNREKLEVLKKELQKITVEAMYLGLSQEEICRWVTEAANHRGHGESKRSQGESND</sequence>
<organism evidence="5 6">
    <name type="scientific">Heliorestis convoluta</name>
    <dbReference type="NCBI Taxonomy" id="356322"/>
    <lineage>
        <taxon>Bacteria</taxon>
        <taxon>Bacillati</taxon>
        <taxon>Bacillota</taxon>
        <taxon>Clostridia</taxon>
        <taxon>Eubacteriales</taxon>
        <taxon>Heliobacteriaceae</taxon>
        <taxon>Heliorestis</taxon>
    </lineage>
</organism>
<dbReference type="GO" id="GO:0003700">
    <property type="term" value="F:DNA-binding transcription factor activity"/>
    <property type="evidence" value="ECO:0007669"/>
    <property type="project" value="InterPro"/>
</dbReference>
<evidence type="ECO:0000256" key="3">
    <source>
        <dbReference type="ARBA" id="ARBA00023163"/>
    </source>
</evidence>
<dbReference type="InterPro" id="IPR000524">
    <property type="entry name" value="Tscrpt_reg_HTH_GntR"/>
</dbReference>